<reference evidence="1 2" key="1">
    <citation type="submission" date="2020-03" db="EMBL/GenBank/DDBJ databases">
        <title>Bacterial samples isolated from urine from healthy bovine heifers (Gyr breed).</title>
        <authorList>
            <person name="Giannattasio-Ferraz S."/>
            <person name="Maskeri L."/>
            <person name="Penido A."/>
            <person name="Barbosa-Stancioli E.F."/>
            <person name="Putonti C."/>
        </authorList>
    </citation>
    <scope>NUCLEOTIDE SEQUENCE [LARGE SCALE GENOMIC DNA]</scope>
    <source>
        <strain evidence="1 2">UFMG-H7</strain>
    </source>
</reference>
<gene>
    <name evidence="1" type="ORF">HED35_10480</name>
</gene>
<dbReference type="EMBL" id="JAAVMB010000012">
    <property type="protein sequence ID" value="NKC68515.1"/>
    <property type="molecule type" value="Genomic_DNA"/>
</dbReference>
<name>A0A7X6I3S5_9ENTE</name>
<protein>
    <submittedName>
        <fullName evidence="1">Uncharacterized protein</fullName>
    </submittedName>
</protein>
<dbReference type="RefSeq" id="WP_167807703.1">
    <property type="nucleotide sequence ID" value="NZ_JAAVMB010000012.1"/>
</dbReference>
<sequence>MLTVIFVNKSSNNNEEKMDVALPIEKVSGIVKSKNQLEIQVVTTEGENFFLDFSGDIYDFSEGVVKLSEREINEYMNKFELGDEVILEFPVLAFSESKIVVENINNIRKRG</sequence>
<evidence type="ECO:0000313" key="1">
    <source>
        <dbReference type="EMBL" id="NKC68515.1"/>
    </source>
</evidence>
<organism evidence="1 2">
    <name type="scientific">Vagococcus fluvialis</name>
    <dbReference type="NCBI Taxonomy" id="2738"/>
    <lineage>
        <taxon>Bacteria</taxon>
        <taxon>Bacillati</taxon>
        <taxon>Bacillota</taxon>
        <taxon>Bacilli</taxon>
        <taxon>Lactobacillales</taxon>
        <taxon>Enterococcaceae</taxon>
        <taxon>Vagococcus</taxon>
    </lineage>
</organism>
<comment type="caution">
    <text evidence="1">The sequence shown here is derived from an EMBL/GenBank/DDBJ whole genome shotgun (WGS) entry which is preliminary data.</text>
</comment>
<evidence type="ECO:0000313" key="2">
    <source>
        <dbReference type="Proteomes" id="UP000521358"/>
    </source>
</evidence>
<proteinExistence type="predicted"/>
<dbReference type="AlphaFoldDB" id="A0A7X6I3S5"/>
<accession>A0A7X6I3S5</accession>
<dbReference type="Proteomes" id="UP000521358">
    <property type="component" value="Unassembled WGS sequence"/>
</dbReference>